<name>A0A8T7M9H2_9CHLR</name>
<proteinExistence type="predicted"/>
<dbReference type="AlphaFoldDB" id="A0A8T7M9H2"/>
<dbReference type="Proteomes" id="UP000521676">
    <property type="component" value="Unassembled WGS sequence"/>
</dbReference>
<evidence type="ECO:0000313" key="3">
    <source>
        <dbReference type="EMBL" id="WJW68583.1"/>
    </source>
</evidence>
<reference evidence="3" key="2">
    <citation type="journal article" date="2024" name="Nature">
        <title>Anoxygenic phototroph of the Chloroflexota uses a type I reaction centre.</title>
        <authorList>
            <person name="Tsuji J.M."/>
            <person name="Shaw N.A."/>
            <person name="Nagashima S."/>
            <person name="Venkiteswaran J.J."/>
            <person name="Schiff S.L."/>
            <person name="Watanabe T."/>
            <person name="Fukui M."/>
            <person name="Hanada S."/>
            <person name="Tank M."/>
            <person name="Neufeld J.D."/>
        </authorList>
    </citation>
    <scope>NUCLEOTIDE SEQUENCE</scope>
    <source>
        <strain evidence="3">L227-S17</strain>
    </source>
</reference>
<organism evidence="2 4">
    <name type="scientific">Candidatus Chlorohelix allophototropha</name>
    <dbReference type="NCBI Taxonomy" id="3003348"/>
    <lineage>
        <taxon>Bacteria</taxon>
        <taxon>Bacillati</taxon>
        <taxon>Chloroflexota</taxon>
        <taxon>Chloroflexia</taxon>
        <taxon>Candidatus Chloroheliales</taxon>
        <taxon>Candidatus Chloroheliaceae</taxon>
        <taxon>Candidatus Chlorohelix</taxon>
    </lineage>
</organism>
<reference evidence="2 4" key="1">
    <citation type="submission" date="2020-06" db="EMBL/GenBank/DDBJ databases">
        <title>Anoxygenic phototrophic Chloroflexota member uses a Type I reaction center.</title>
        <authorList>
            <person name="Tsuji J.M."/>
            <person name="Shaw N.A."/>
            <person name="Nagashima S."/>
            <person name="Venkiteswaran J."/>
            <person name="Schiff S.L."/>
            <person name="Hanada S."/>
            <person name="Tank M."/>
            <person name="Neufeld J.D."/>
        </authorList>
    </citation>
    <scope>NUCLEOTIDE SEQUENCE [LARGE SCALE GENOMIC DNA]</scope>
    <source>
        <strain evidence="2">L227-S17</strain>
    </source>
</reference>
<keyword evidence="5" id="KW-1185">Reference proteome</keyword>
<dbReference type="EMBL" id="JACATZ010000003">
    <property type="protein sequence ID" value="NWJ48653.1"/>
    <property type="molecule type" value="Genomic_DNA"/>
</dbReference>
<sequence>MESKRNIQVTLAKKIQECLKEAGVQAEISLSESQAIVHAKTEAGGQSYRIIASIAEDREFMPSGHGMVMPALARANLSQAVMRPNLSAQAAGSNASTPQPNLANTKLETPEG</sequence>
<dbReference type="EMBL" id="CP128400">
    <property type="protein sequence ID" value="WJW68583.1"/>
    <property type="molecule type" value="Genomic_DNA"/>
</dbReference>
<dbReference type="RefSeq" id="WP_341470488.1">
    <property type="nucleotide sequence ID" value="NZ_CP128400.1"/>
</dbReference>
<evidence type="ECO:0000313" key="4">
    <source>
        <dbReference type="Proteomes" id="UP000521676"/>
    </source>
</evidence>
<protein>
    <submittedName>
        <fullName evidence="2">Uncharacterized protein</fullName>
    </submittedName>
</protein>
<evidence type="ECO:0000313" key="5">
    <source>
        <dbReference type="Proteomes" id="UP001431572"/>
    </source>
</evidence>
<accession>A0A8T7M9H2</accession>
<feature type="region of interest" description="Disordered" evidence="1">
    <location>
        <begin position="86"/>
        <end position="112"/>
    </location>
</feature>
<evidence type="ECO:0000256" key="1">
    <source>
        <dbReference type="SAM" id="MobiDB-lite"/>
    </source>
</evidence>
<evidence type="ECO:0000313" key="2">
    <source>
        <dbReference type="EMBL" id="NWJ48653.1"/>
    </source>
</evidence>
<gene>
    <name evidence="2" type="ORF">HXX08_22565</name>
    <name evidence="3" type="ORF">OZ401_004197</name>
</gene>
<dbReference type="Proteomes" id="UP001431572">
    <property type="component" value="Chromosome 2"/>
</dbReference>